<reference evidence="2" key="1">
    <citation type="journal article" date="2023" name="Mol. Phylogenet. Evol.">
        <title>Genome-scale phylogeny and comparative genomics of the fungal order Sordariales.</title>
        <authorList>
            <person name="Hensen N."/>
            <person name="Bonometti L."/>
            <person name="Westerberg I."/>
            <person name="Brannstrom I.O."/>
            <person name="Guillou S."/>
            <person name="Cros-Aarteil S."/>
            <person name="Calhoun S."/>
            <person name="Haridas S."/>
            <person name="Kuo A."/>
            <person name="Mondo S."/>
            <person name="Pangilinan J."/>
            <person name="Riley R."/>
            <person name="LaButti K."/>
            <person name="Andreopoulos B."/>
            <person name="Lipzen A."/>
            <person name="Chen C."/>
            <person name="Yan M."/>
            <person name="Daum C."/>
            <person name="Ng V."/>
            <person name="Clum A."/>
            <person name="Steindorff A."/>
            <person name="Ohm R.A."/>
            <person name="Martin F."/>
            <person name="Silar P."/>
            <person name="Natvig D.O."/>
            <person name="Lalanne C."/>
            <person name="Gautier V."/>
            <person name="Ament-Velasquez S.L."/>
            <person name="Kruys A."/>
            <person name="Hutchinson M.I."/>
            <person name="Powell A.J."/>
            <person name="Barry K."/>
            <person name="Miller A.N."/>
            <person name="Grigoriev I.V."/>
            <person name="Debuchy R."/>
            <person name="Gladieux P."/>
            <person name="Hiltunen Thoren M."/>
            <person name="Johannesson H."/>
        </authorList>
    </citation>
    <scope>NUCLEOTIDE SEQUENCE</scope>
    <source>
        <strain evidence="2">CBS 333.67</strain>
    </source>
</reference>
<dbReference type="RefSeq" id="XP_062720830.1">
    <property type="nucleotide sequence ID" value="XM_062862402.1"/>
</dbReference>
<proteinExistence type="predicted"/>
<feature type="compositionally biased region" description="Polar residues" evidence="1">
    <location>
        <begin position="290"/>
        <end position="302"/>
    </location>
</feature>
<dbReference type="AlphaFoldDB" id="A0AAJ0GSD8"/>
<comment type="caution">
    <text evidence="2">The sequence shown here is derived from an EMBL/GenBank/DDBJ whole genome shotgun (WGS) entry which is preliminary data.</text>
</comment>
<gene>
    <name evidence="2" type="ORF">B0T15DRAFT_187697</name>
</gene>
<dbReference type="EMBL" id="JAUDZG010000004">
    <property type="protein sequence ID" value="KAK3305050.1"/>
    <property type="molecule type" value="Genomic_DNA"/>
</dbReference>
<evidence type="ECO:0000313" key="2">
    <source>
        <dbReference type="EMBL" id="KAK3305050.1"/>
    </source>
</evidence>
<organism evidence="2 3">
    <name type="scientific">Chaetomium strumarium</name>
    <dbReference type="NCBI Taxonomy" id="1170767"/>
    <lineage>
        <taxon>Eukaryota</taxon>
        <taxon>Fungi</taxon>
        <taxon>Dikarya</taxon>
        <taxon>Ascomycota</taxon>
        <taxon>Pezizomycotina</taxon>
        <taxon>Sordariomycetes</taxon>
        <taxon>Sordariomycetidae</taxon>
        <taxon>Sordariales</taxon>
        <taxon>Chaetomiaceae</taxon>
        <taxon>Chaetomium</taxon>
    </lineage>
</organism>
<accession>A0AAJ0GSD8</accession>
<name>A0AAJ0GSD8_9PEZI</name>
<sequence length="377" mass="42621">MKTLQYIWVLGDRTLRREEGLGYDDPVPFVTLDEFLQCAHLYETFHQTYQLVFNIHPFRFVREIVRPRRFYPGDFTPKPNLLMEELVTVLTPLLNHILGLTLPSFIRGSTMEDLAAGQYSHGFLARTPEAHSTVCQPDWRSLYFPVLPLMSMMDPTGHVTKNLPRTLWVPFSWIPEPQRKALRLKEPKQKRPALVREWGPNEHQIQLRVGQKSCEPKTRLEPVVGPIQFRGQAQLPPDVADLVAKLKISFDRELPILAVRGPTGSERTLVSVVSVEASIARATSRISASPDRSQPSQASGSTPGRHDDGQVRAPQQLIPPIFPVTKATLPAGILQLTPQQMWGVVVNWYAAQNEARLRWAKDNGKNLDEASFSHPLA</sequence>
<dbReference type="Proteomes" id="UP001273166">
    <property type="component" value="Unassembled WGS sequence"/>
</dbReference>
<dbReference type="GeneID" id="87881231"/>
<protein>
    <submittedName>
        <fullName evidence="2">Uncharacterized protein</fullName>
    </submittedName>
</protein>
<reference evidence="2" key="2">
    <citation type="submission" date="2023-06" db="EMBL/GenBank/DDBJ databases">
        <authorList>
            <consortium name="Lawrence Berkeley National Laboratory"/>
            <person name="Mondo S.J."/>
            <person name="Hensen N."/>
            <person name="Bonometti L."/>
            <person name="Westerberg I."/>
            <person name="Brannstrom I.O."/>
            <person name="Guillou S."/>
            <person name="Cros-Aarteil S."/>
            <person name="Calhoun S."/>
            <person name="Haridas S."/>
            <person name="Kuo A."/>
            <person name="Pangilinan J."/>
            <person name="Riley R."/>
            <person name="Labutti K."/>
            <person name="Andreopoulos B."/>
            <person name="Lipzen A."/>
            <person name="Chen C."/>
            <person name="Yanf M."/>
            <person name="Daum C."/>
            <person name="Ng V."/>
            <person name="Clum A."/>
            <person name="Steindorff A."/>
            <person name="Ohm R."/>
            <person name="Martin F."/>
            <person name="Silar P."/>
            <person name="Natvig D."/>
            <person name="Lalanne C."/>
            <person name="Gautier V."/>
            <person name="Ament-Velasquez S.L."/>
            <person name="Kruys A."/>
            <person name="Hutchinson M.I."/>
            <person name="Powell A.J."/>
            <person name="Barry K."/>
            <person name="Miller A.N."/>
            <person name="Grigoriev I.V."/>
            <person name="Debuchy R."/>
            <person name="Gladieux P."/>
            <person name="Thoren M.H."/>
            <person name="Johannesson H."/>
        </authorList>
    </citation>
    <scope>NUCLEOTIDE SEQUENCE</scope>
    <source>
        <strain evidence="2">CBS 333.67</strain>
    </source>
</reference>
<evidence type="ECO:0000256" key="1">
    <source>
        <dbReference type="SAM" id="MobiDB-lite"/>
    </source>
</evidence>
<evidence type="ECO:0000313" key="3">
    <source>
        <dbReference type="Proteomes" id="UP001273166"/>
    </source>
</evidence>
<keyword evidence="3" id="KW-1185">Reference proteome</keyword>
<feature type="region of interest" description="Disordered" evidence="1">
    <location>
        <begin position="283"/>
        <end position="311"/>
    </location>
</feature>